<evidence type="ECO:0000256" key="1">
    <source>
        <dbReference type="SAM" id="MobiDB-lite"/>
    </source>
</evidence>
<sequence length="404" mass="42574">MERRHTRTLRATTAAAGLALVLSACGGSTDEESGSAEETTAASATPETPRVAVTYEDGVAVLDGETLEVLEKFDTEEFTRLNAVGDGRHLLLTTTAGFQVLDTAEPELTDTVVDAEAAGHVVRHAGQTVLYADGTSETTILDTDALLESDGELPEGTTWTAPEAHHGVSIVLEDGTLLTTLGDEETRSGAVALEPGAEGEEWTEVTRNEECPGIHGEGTAAGEAVVFGCEDGALLYRDGEFQKLQAPDEFGRMGNAYVSETSPLVVGDYKTDPDAEGYLLDQVALIDTEAGTFEPVSLPEGVEYTWRGVVRGPDDLAYLLGTDGAIHVMDPANGEVGESFPVVEPWEGPDDWQNPHPALSVQGEVAYVADPARQQVHAVDLTTGEVTASVDLGHEPNEMAAAIG</sequence>
<reference evidence="4" key="1">
    <citation type="journal article" date="2019" name="Int. J. Syst. Evol. Microbiol.">
        <title>The Global Catalogue of Microorganisms (GCM) 10K type strain sequencing project: providing services to taxonomists for standard genome sequencing and annotation.</title>
        <authorList>
            <consortium name="The Broad Institute Genomics Platform"/>
            <consortium name="The Broad Institute Genome Sequencing Center for Infectious Disease"/>
            <person name="Wu L."/>
            <person name="Ma J."/>
        </authorList>
    </citation>
    <scope>NUCLEOTIDE SEQUENCE [LARGE SCALE GENOMIC DNA]</scope>
    <source>
        <strain evidence="4">JCM 18127</strain>
    </source>
</reference>
<dbReference type="Proteomes" id="UP001500621">
    <property type="component" value="Unassembled WGS sequence"/>
</dbReference>
<accession>A0ABP8X2B9</accession>
<dbReference type="EMBL" id="BAABIM010000005">
    <property type="protein sequence ID" value="GAA4698631.1"/>
    <property type="molecule type" value="Genomic_DNA"/>
</dbReference>
<evidence type="ECO:0000313" key="3">
    <source>
        <dbReference type="EMBL" id="GAA4698631.1"/>
    </source>
</evidence>
<feature type="compositionally biased region" description="Low complexity" evidence="1">
    <location>
        <begin position="36"/>
        <end position="45"/>
    </location>
</feature>
<dbReference type="RefSeq" id="WP_345271812.1">
    <property type="nucleotide sequence ID" value="NZ_BAABIM010000005.1"/>
</dbReference>
<feature type="chain" id="PRO_5047401146" evidence="2">
    <location>
        <begin position="27"/>
        <end position="404"/>
    </location>
</feature>
<dbReference type="PROSITE" id="PS51257">
    <property type="entry name" value="PROKAR_LIPOPROTEIN"/>
    <property type="match status" value="1"/>
</dbReference>
<organism evidence="3 4">
    <name type="scientific">Nocardioides nanhaiensis</name>
    <dbReference type="NCBI Taxonomy" id="1476871"/>
    <lineage>
        <taxon>Bacteria</taxon>
        <taxon>Bacillati</taxon>
        <taxon>Actinomycetota</taxon>
        <taxon>Actinomycetes</taxon>
        <taxon>Propionibacteriales</taxon>
        <taxon>Nocardioidaceae</taxon>
        <taxon>Nocardioides</taxon>
    </lineage>
</organism>
<dbReference type="Gene3D" id="2.130.10.10">
    <property type="entry name" value="YVTN repeat-like/Quinoprotein amine dehydrogenase"/>
    <property type="match status" value="1"/>
</dbReference>
<name>A0ABP8X2B9_9ACTN</name>
<dbReference type="InterPro" id="IPR011044">
    <property type="entry name" value="Quino_amine_DH_bsu"/>
</dbReference>
<dbReference type="SUPFAM" id="SSF50969">
    <property type="entry name" value="YVTN repeat-like/Quinoprotein amine dehydrogenase"/>
    <property type="match status" value="1"/>
</dbReference>
<dbReference type="InterPro" id="IPR015943">
    <property type="entry name" value="WD40/YVTN_repeat-like_dom_sf"/>
</dbReference>
<dbReference type="InterPro" id="IPR047697">
    <property type="entry name" value="AztD-like"/>
</dbReference>
<evidence type="ECO:0000313" key="4">
    <source>
        <dbReference type="Proteomes" id="UP001500621"/>
    </source>
</evidence>
<keyword evidence="4" id="KW-1185">Reference proteome</keyword>
<feature type="signal peptide" evidence="2">
    <location>
        <begin position="1"/>
        <end position="26"/>
    </location>
</feature>
<keyword evidence="2" id="KW-0732">Signal</keyword>
<gene>
    <name evidence="3" type="primary">aztD</name>
    <name evidence="3" type="ORF">GCM10023226_41530</name>
</gene>
<proteinExistence type="predicted"/>
<dbReference type="NCBIfam" id="NF038015">
    <property type="entry name" value="AztD"/>
    <property type="match status" value="1"/>
</dbReference>
<protein>
    <submittedName>
        <fullName evidence="3">Zinc metallochaperone AztD</fullName>
    </submittedName>
</protein>
<comment type="caution">
    <text evidence="3">The sequence shown here is derived from an EMBL/GenBank/DDBJ whole genome shotgun (WGS) entry which is preliminary data.</text>
</comment>
<feature type="region of interest" description="Disordered" evidence="1">
    <location>
        <begin position="26"/>
        <end position="48"/>
    </location>
</feature>
<evidence type="ECO:0000256" key="2">
    <source>
        <dbReference type="SAM" id="SignalP"/>
    </source>
</evidence>